<dbReference type="Proteomes" id="UP000318704">
    <property type="component" value="Chromosome"/>
</dbReference>
<sequence length="156" mass="18072">MNSFRYETKIAKSPADVYAALTTKSGIQGWWTPDCDVPSQIGDLLNVRFGEMFHTYKIESLLPYEEVYWNCVEHFHNMPGLTIFDEWVGTRLSFKLSAVENGTQLLFEHEGLTEQLECYPHCSERWPFFLGVSLKEYVEIGTGRPYIDQEPAEFDT</sequence>
<evidence type="ECO:0000313" key="3">
    <source>
        <dbReference type="EMBL" id="QDT96456.1"/>
    </source>
</evidence>
<accession>A0A517VTX1</accession>
<comment type="similarity">
    <text evidence="1">Belongs to the AHA1 family.</text>
</comment>
<proteinExistence type="inferred from homology"/>
<dbReference type="KEGG" id="gaw:V144x_19130"/>
<dbReference type="Pfam" id="PF08327">
    <property type="entry name" value="AHSA1"/>
    <property type="match status" value="1"/>
</dbReference>
<dbReference type="Gene3D" id="3.30.530.20">
    <property type="match status" value="1"/>
</dbReference>
<dbReference type="AlphaFoldDB" id="A0A517VTX1"/>
<name>A0A517VTX1_9PLAN</name>
<protein>
    <recommendedName>
        <fullName evidence="2">Activator of Hsp90 ATPase homologue 1/2-like C-terminal domain-containing protein</fullName>
    </recommendedName>
</protein>
<evidence type="ECO:0000259" key="2">
    <source>
        <dbReference type="Pfam" id="PF08327"/>
    </source>
</evidence>
<dbReference type="CDD" id="cd07814">
    <property type="entry name" value="SRPBCC_CalC_Aha1-like"/>
    <property type="match status" value="1"/>
</dbReference>
<evidence type="ECO:0000256" key="1">
    <source>
        <dbReference type="ARBA" id="ARBA00006817"/>
    </source>
</evidence>
<dbReference type="SUPFAM" id="SSF55961">
    <property type="entry name" value="Bet v1-like"/>
    <property type="match status" value="1"/>
</dbReference>
<dbReference type="EMBL" id="CP037920">
    <property type="protein sequence ID" value="QDT96456.1"/>
    <property type="molecule type" value="Genomic_DNA"/>
</dbReference>
<dbReference type="RefSeq" id="WP_144984604.1">
    <property type="nucleotide sequence ID" value="NZ_CP037920.1"/>
</dbReference>
<dbReference type="InterPro" id="IPR013538">
    <property type="entry name" value="ASHA1/2-like_C"/>
</dbReference>
<evidence type="ECO:0000313" key="4">
    <source>
        <dbReference type="Proteomes" id="UP000318704"/>
    </source>
</evidence>
<organism evidence="3 4">
    <name type="scientific">Gimesia aquarii</name>
    <dbReference type="NCBI Taxonomy" id="2527964"/>
    <lineage>
        <taxon>Bacteria</taxon>
        <taxon>Pseudomonadati</taxon>
        <taxon>Planctomycetota</taxon>
        <taxon>Planctomycetia</taxon>
        <taxon>Planctomycetales</taxon>
        <taxon>Planctomycetaceae</taxon>
        <taxon>Gimesia</taxon>
    </lineage>
</organism>
<dbReference type="InterPro" id="IPR023393">
    <property type="entry name" value="START-like_dom_sf"/>
</dbReference>
<feature type="domain" description="Activator of Hsp90 ATPase homologue 1/2-like C-terminal" evidence="2">
    <location>
        <begin position="13"/>
        <end position="139"/>
    </location>
</feature>
<gene>
    <name evidence="3" type="ORF">V144x_19130</name>
</gene>
<reference evidence="3 4" key="1">
    <citation type="submission" date="2019-03" db="EMBL/GenBank/DDBJ databases">
        <title>Deep-cultivation of Planctomycetes and their phenomic and genomic characterization uncovers novel biology.</title>
        <authorList>
            <person name="Wiegand S."/>
            <person name="Jogler M."/>
            <person name="Boedeker C."/>
            <person name="Pinto D."/>
            <person name="Vollmers J."/>
            <person name="Rivas-Marin E."/>
            <person name="Kohn T."/>
            <person name="Peeters S.H."/>
            <person name="Heuer A."/>
            <person name="Rast P."/>
            <person name="Oberbeckmann S."/>
            <person name="Bunk B."/>
            <person name="Jeske O."/>
            <person name="Meyerdierks A."/>
            <person name="Storesund J.E."/>
            <person name="Kallscheuer N."/>
            <person name="Luecker S."/>
            <person name="Lage O.M."/>
            <person name="Pohl T."/>
            <person name="Merkel B.J."/>
            <person name="Hornburger P."/>
            <person name="Mueller R.-W."/>
            <person name="Bruemmer F."/>
            <person name="Labrenz M."/>
            <person name="Spormann A.M."/>
            <person name="Op den Camp H."/>
            <person name="Overmann J."/>
            <person name="Amann R."/>
            <person name="Jetten M.S.M."/>
            <person name="Mascher T."/>
            <person name="Medema M.H."/>
            <person name="Devos D.P."/>
            <person name="Kaster A.-K."/>
            <person name="Ovreas L."/>
            <person name="Rohde M."/>
            <person name="Galperin M.Y."/>
            <person name="Jogler C."/>
        </authorList>
    </citation>
    <scope>NUCLEOTIDE SEQUENCE [LARGE SCALE GENOMIC DNA]</scope>
    <source>
        <strain evidence="3 4">V144</strain>
    </source>
</reference>